<sequence>MSPVKTVYEPRFALQRGSSQFDEPQPDQTKDETGSLSQCRGGKRGNKRARGAGTVSGSVGGDVFFFSQRSNGKATNEKEKAKLAVLRTISKMLEENQLIRQRLIALRQVH</sequence>
<comment type="caution">
    <text evidence="2">The sequence shown here is derived from an EMBL/GenBank/DDBJ whole genome shotgun (WGS) entry which is preliminary data.</text>
</comment>
<reference evidence="2" key="1">
    <citation type="submission" date="2022-08" db="EMBL/GenBank/DDBJ databases">
        <title>Genome sequencing of akame (Lates japonicus).</title>
        <authorList>
            <person name="Hashiguchi Y."/>
            <person name="Takahashi H."/>
        </authorList>
    </citation>
    <scope>NUCLEOTIDE SEQUENCE</scope>
    <source>
        <strain evidence="2">Kochi</strain>
    </source>
</reference>
<evidence type="ECO:0000313" key="3">
    <source>
        <dbReference type="Proteomes" id="UP001279410"/>
    </source>
</evidence>
<proteinExistence type="predicted"/>
<gene>
    <name evidence="2" type="ORF">AKAME5_001376000</name>
</gene>
<feature type="compositionally biased region" description="Basic residues" evidence="1">
    <location>
        <begin position="41"/>
        <end position="50"/>
    </location>
</feature>
<name>A0AAD3MYU9_LATJO</name>
<protein>
    <submittedName>
        <fullName evidence="2">Uncharacterized protein</fullName>
    </submittedName>
</protein>
<evidence type="ECO:0000313" key="2">
    <source>
        <dbReference type="EMBL" id="GLD62001.1"/>
    </source>
</evidence>
<organism evidence="2 3">
    <name type="scientific">Lates japonicus</name>
    <name type="common">Japanese lates</name>
    <dbReference type="NCBI Taxonomy" id="270547"/>
    <lineage>
        <taxon>Eukaryota</taxon>
        <taxon>Metazoa</taxon>
        <taxon>Chordata</taxon>
        <taxon>Craniata</taxon>
        <taxon>Vertebrata</taxon>
        <taxon>Euteleostomi</taxon>
        <taxon>Actinopterygii</taxon>
        <taxon>Neopterygii</taxon>
        <taxon>Teleostei</taxon>
        <taxon>Neoteleostei</taxon>
        <taxon>Acanthomorphata</taxon>
        <taxon>Carangaria</taxon>
        <taxon>Carangaria incertae sedis</taxon>
        <taxon>Centropomidae</taxon>
        <taxon>Lates</taxon>
    </lineage>
</organism>
<dbReference type="AlphaFoldDB" id="A0AAD3MYU9"/>
<accession>A0AAD3MYU9</accession>
<dbReference type="Proteomes" id="UP001279410">
    <property type="component" value="Unassembled WGS sequence"/>
</dbReference>
<keyword evidence="3" id="KW-1185">Reference proteome</keyword>
<evidence type="ECO:0000256" key="1">
    <source>
        <dbReference type="SAM" id="MobiDB-lite"/>
    </source>
</evidence>
<feature type="region of interest" description="Disordered" evidence="1">
    <location>
        <begin position="1"/>
        <end position="54"/>
    </location>
</feature>
<dbReference type="EMBL" id="BRZM01000049">
    <property type="protein sequence ID" value="GLD62001.1"/>
    <property type="molecule type" value="Genomic_DNA"/>
</dbReference>